<dbReference type="RefSeq" id="WP_345685916.1">
    <property type="nucleotide sequence ID" value="NZ_BAABIT010000001.1"/>
</dbReference>
<sequence>MPLIRDIVQADYSVVEELLYSNHLGDGRFYDPEGLDVVVAELHGSVVGVAEFQLHCDFGHDEGREAHPGEQTFISTMAVALTGRRGGVGRALLTEIARRAQKAGDTFLALVP</sequence>
<accession>A0ABV9XSD3</accession>
<dbReference type="InterPro" id="IPR000182">
    <property type="entry name" value="GNAT_dom"/>
</dbReference>
<dbReference type="CDD" id="cd04301">
    <property type="entry name" value="NAT_SF"/>
    <property type="match status" value="1"/>
</dbReference>
<dbReference type="SUPFAM" id="SSF55729">
    <property type="entry name" value="Acyl-CoA N-acyltransferases (Nat)"/>
    <property type="match status" value="1"/>
</dbReference>
<protein>
    <submittedName>
        <fullName evidence="2">GNAT family N-acetyltransferase</fullName>
        <ecNumber evidence="2">2.3.1.-</ecNumber>
    </submittedName>
</protein>
<evidence type="ECO:0000313" key="2">
    <source>
        <dbReference type="EMBL" id="MFC5027141.1"/>
    </source>
</evidence>
<name>A0ABV9XSD3_9ACTN</name>
<feature type="domain" description="N-acetyltransferase" evidence="1">
    <location>
        <begin position="1"/>
        <end position="112"/>
    </location>
</feature>
<dbReference type="GO" id="GO:0016746">
    <property type="term" value="F:acyltransferase activity"/>
    <property type="evidence" value="ECO:0007669"/>
    <property type="project" value="UniProtKB-KW"/>
</dbReference>
<comment type="caution">
    <text evidence="2">The sequence shown here is derived from an EMBL/GenBank/DDBJ whole genome shotgun (WGS) entry which is preliminary data.</text>
</comment>
<dbReference type="InterPro" id="IPR016181">
    <property type="entry name" value="Acyl_CoA_acyltransferase"/>
</dbReference>
<organism evidence="2 3">
    <name type="scientific">Streptomyces coeruleoprunus</name>
    <dbReference type="NCBI Taxonomy" id="285563"/>
    <lineage>
        <taxon>Bacteria</taxon>
        <taxon>Bacillati</taxon>
        <taxon>Actinomycetota</taxon>
        <taxon>Actinomycetes</taxon>
        <taxon>Kitasatosporales</taxon>
        <taxon>Streptomycetaceae</taxon>
        <taxon>Streptomyces</taxon>
    </lineage>
</organism>
<keyword evidence="3" id="KW-1185">Reference proteome</keyword>
<gene>
    <name evidence="2" type="ORF">ACFPM3_33920</name>
</gene>
<dbReference type="PROSITE" id="PS51186">
    <property type="entry name" value="GNAT"/>
    <property type="match status" value="1"/>
</dbReference>
<reference evidence="3" key="1">
    <citation type="journal article" date="2019" name="Int. J. Syst. Evol. Microbiol.">
        <title>The Global Catalogue of Microorganisms (GCM) 10K type strain sequencing project: providing services to taxonomists for standard genome sequencing and annotation.</title>
        <authorList>
            <consortium name="The Broad Institute Genomics Platform"/>
            <consortium name="The Broad Institute Genome Sequencing Center for Infectious Disease"/>
            <person name="Wu L."/>
            <person name="Ma J."/>
        </authorList>
    </citation>
    <scope>NUCLEOTIDE SEQUENCE [LARGE SCALE GENOMIC DNA]</scope>
    <source>
        <strain evidence="3">CGMCC 4.1648</strain>
    </source>
</reference>
<dbReference type="EMBL" id="JBHSJD010000029">
    <property type="protein sequence ID" value="MFC5027141.1"/>
    <property type="molecule type" value="Genomic_DNA"/>
</dbReference>
<keyword evidence="2" id="KW-0012">Acyltransferase</keyword>
<dbReference type="Proteomes" id="UP001595829">
    <property type="component" value="Unassembled WGS sequence"/>
</dbReference>
<dbReference type="EC" id="2.3.1.-" evidence="2"/>
<proteinExistence type="predicted"/>
<evidence type="ECO:0000259" key="1">
    <source>
        <dbReference type="PROSITE" id="PS51186"/>
    </source>
</evidence>
<dbReference type="Pfam" id="PF00583">
    <property type="entry name" value="Acetyltransf_1"/>
    <property type="match status" value="1"/>
</dbReference>
<dbReference type="Gene3D" id="3.40.630.30">
    <property type="match status" value="1"/>
</dbReference>
<evidence type="ECO:0000313" key="3">
    <source>
        <dbReference type="Proteomes" id="UP001595829"/>
    </source>
</evidence>
<keyword evidence="2" id="KW-0808">Transferase</keyword>